<reference evidence="12 13" key="1">
    <citation type="submission" date="2018-06" db="EMBL/GenBank/DDBJ databases">
        <title>Genome Sequence of the Brown Rot Fungal Pathogen Monilinia fructigena.</title>
        <authorList>
            <person name="Landi L."/>
            <person name="De Miccolis Angelini R.M."/>
            <person name="Pollastro S."/>
            <person name="Abate D."/>
            <person name="Faretra F."/>
            <person name="Romanazzi G."/>
        </authorList>
    </citation>
    <scope>NUCLEOTIDE SEQUENCE [LARGE SCALE GENOMIC DNA]</scope>
    <source>
        <strain evidence="12 13">Mfrg269</strain>
    </source>
</reference>
<dbReference type="EC" id="3.2.1.-" evidence="11"/>
<dbReference type="InterPro" id="IPR012341">
    <property type="entry name" value="6hp_glycosidase-like_sf"/>
</dbReference>
<evidence type="ECO:0000256" key="8">
    <source>
        <dbReference type="ARBA" id="ARBA00047669"/>
    </source>
</evidence>
<accession>A0A395IT01</accession>
<dbReference type="InterPro" id="IPR001382">
    <property type="entry name" value="Glyco_hydro_47"/>
</dbReference>
<comment type="cofactor">
    <cofactor evidence="1">
        <name>Ca(2+)</name>
        <dbReference type="ChEBI" id="CHEBI:29108"/>
    </cofactor>
</comment>
<dbReference type="UniPathway" id="UPA00378"/>
<dbReference type="GO" id="GO:0005975">
    <property type="term" value="P:carbohydrate metabolic process"/>
    <property type="evidence" value="ECO:0007669"/>
    <property type="project" value="InterPro"/>
</dbReference>
<evidence type="ECO:0000256" key="5">
    <source>
        <dbReference type="ARBA" id="ARBA00022801"/>
    </source>
</evidence>
<dbReference type="EMBL" id="QKRW01000024">
    <property type="protein sequence ID" value="RAL62513.1"/>
    <property type="molecule type" value="Genomic_DNA"/>
</dbReference>
<evidence type="ECO:0000256" key="1">
    <source>
        <dbReference type="ARBA" id="ARBA00001913"/>
    </source>
</evidence>
<dbReference type="InterPro" id="IPR036026">
    <property type="entry name" value="Seven-hairpin_glycosidases"/>
</dbReference>
<gene>
    <name evidence="12" type="ORF">DID88_005078</name>
</gene>
<evidence type="ECO:0000256" key="10">
    <source>
        <dbReference type="PIRSR" id="PIRSR601382-3"/>
    </source>
</evidence>
<comment type="catalytic activity">
    <reaction evidence="8">
        <text>N(4)-(alpha-D-Man-(1-&gt;2)-alpha-D-Man-(1-&gt;2)-alpha-D-Man-(1-&gt;3)-[alpha-D-Man-(1-&gt;3)-[alpha-D-Man-(1-&gt;2)-alpha-D-Man-(1-&gt;6)]-alpha-D-Man-(1-&gt;6)]-beta-D-Man-(1-&gt;4)-beta-D-GlcNAc-(1-&gt;4)-beta-D-GlcNAc)-L-asparaginyl-[protein] (N-glucan mannose isomer 8A1,2,3B1,3) + 3 H2O = N(4)-(alpha-D-Man-(1-&gt;3)-[alpha-D-Man-(1-&gt;3)-[alpha-D-Man-(1-&gt;6)]-alpha-D-Man-(1-&gt;6)]-beta-D-Man-(1-&gt;4)-beta-D-GlcNAc-(1-&gt;4)-beta-D-GlcNAc)-L-asparaginyl-[protein] (N-glucan mannose isomer 5A1,2) + 3 beta-D-mannose</text>
        <dbReference type="Rhea" id="RHEA:56028"/>
        <dbReference type="Rhea" id="RHEA-COMP:14358"/>
        <dbReference type="Rhea" id="RHEA-COMP:14367"/>
        <dbReference type="ChEBI" id="CHEBI:15377"/>
        <dbReference type="ChEBI" id="CHEBI:28563"/>
        <dbReference type="ChEBI" id="CHEBI:59087"/>
        <dbReference type="ChEBI" id="CHEBI:60628"/>
        <dbReference type="EC" id="3.2.1.113"/>
    </reaction>
</comment>
<protein>
    <recommendedName>
        <fullName evidence="11">alpha-1,2-Mannosidase</fullName>
        <ecNumber evidence="11">3.2.1.-</ecNumber>
    </recommendedName>
</protein>
<keyword evidence="5 11" id="KW-0378">Hydrolase</keyword>
<evidence type="ECO:0000256" key="3">
    <source>
        <dbReference type="ARBA" id="ARBA00007658"/>
    </source>
</evidence>
<dbReference type="Proteomes" id="UP000249056">
    <property type="component" value="Unassembled WGS sequence"/>
</dbReference>
<name>A0A395IT01_9HELO</name>
<keyword evidence="13" id="KW-1185">Reference proteome</keyword>
<dbReference type="AlphaFoldDB" id="A0A395IT01"/>
<dbReference type="Pfam" id="PF01532">
    <property type="entry name" value="Glyco_hydro_47"/>
    <property type="match status" value="1"/>
</dbReference>
<dbReference type="Gene3D" id="1.50.10.10">
    <property type="match status" value="1"/>
</dbReference>
<dbReference type="PRINTS" id="PR00747">
    <property type="entry name" value="GLYHDRLASE47"/>
</dbReference>
<dbReference type="GO" id="GO:0004571">
    <property type="term" value="F:mannosyl-oligosaccharide 1,2-alpha-mannosidase activity"/>
    <property type="evidence" value="ECO:0007669"/>
    <property type="project" value="UniProtKB-EC"/>
</dbReference>
<evidence type="ECO:0000256" key="11">
    <source>
        <dbReference type="RuleBase" id="RU361193"/>
    </source>
</evidence>
<comment type="caution">
    <text evidence="12">The sequence shown here is derived from an EMBL/GenBank/DDBJ whole genome shotgun (WGS) entry which is preliminary data.</text>
</comment>
<evidence type="ECO:0000313" key="12">
    <source>
        <dbReference type="EMBL" id="RAL62513.1"/>
    </source>
</evidence>
<evidence type="ECO:0000256" key="2">
    <source>
        <dbReference type="ARBA" id="ARBA00004922"/>
    </source>
</evidence>
<dbReference type="GO" id="GO:0036503">
    <property type="term" value="P:ERAD pathway"/>
    <property type="evidence" value="ECO:0007669"/>
    <property type="project" value="UniProtKB-ARBA"/>
</dbReference>
<dbReference type="GO" id="GO:0016020">
    <property type="term" value="C:membrane"/>
    <property type="evidence" value="ECO:0007669"/>
    <property type="project" value="InterPro"/>
</dbReference>
<evidence type="ECO:0000256" key="4">
    <source>
        <dbReference type="ARBA" id="ARBA00022723"/>
    </source>
</evidence>
<feature type="disulfide bond" evidence="10">
    <location>
        <begin position="293"/>
        <end position="336"/>
    </location>
</feature>
<dbReference type="PANTHER" id="PTHR11742">
    <property type="entry name" value="MANNOSYL-OLIGOSACCHARIDE ALPHA-1,2-MANNOSIDASE-RELATED"/>
    <property type="match status" value="1"/>
</dbReference>
<evidence type="ECO:0000256" key="7">
    <source>
        <dbReference type="ARBA" id="ARBA00023157"/>
    </source>
</evidence>
<keyword evidence="11" id="KW-0326">Glycosidase</keyword>
<dbReference type="InterPro" id="IPR050749">
    <property type="entry name" value="Glycosyl_Hydrolase_47"/>
</dbReference>
<proteinExistence type="inferred from homology"/>
<evidence type="ECO:0000256" key="9">
    <source>
        <dbReference type="ARBA" id="ARBA00048605"/>
    </source>
</evidence>
<dbReference type="PANTHER" id="PTHR11742:SF55">
    <property type="entry name" value="ENDOPLASMIC RETICULUM MANNOSYL-OLIGOSACCHARIDE 1,2-ALPHA-MANNOSIDASE"/>
    <property type="match status" value="1"/>
</dbReference>
<keyword evidence="6" id="KW-0106">Calcium</keyword>
<dbReference type="OrthoDB" id="8118055at2759"/>
<dbReference type="SUPFAM" id="SSF48225">
    <property type="entry name" value="Seven-hairpin glycosidases"/>
    <property type="match status" value="1"/>
</dbReference>
<keyword evidence="7 10" id="KW-1015">Disulfide bond</keyword>
<keyword evidence="4" id="KW-0479">Metal-binding</keyword>
<evidence type="ECO:0000256" key="6">
    <source>
        <dbReference type="ARBA" id="ARBA00022837"/>
    </source>
</evidence>
<comment type="pathway">
    <text evidence="2">Protein modification; protein glycosylation.</text>
</comment>
<organism evidence="12 13">
    <name type="scientific">Monilinia fructigena</name>
    <dbReference type="NCBI Taxonomy" id="38457"/>
    <lineage>
        <taxon>Eukaryota</taxon>
        <taxon>Fungi</taxon>
        <taxon>Dikarya</taxon>
        <taxon>Ascomycota</taxon>
        <taxon>Pezizomycotina</taxon>
        <taxon>Leotiomycetes</taxon>
        <taxon>Helotiales</taxon>
        <taxon>Sclerotiniaceae</taxon>
        <taxon>Monilinia</taxon>
    </lineage>
</organism>
<dbReference type="GO" id="GO:0005509">
    <property type="term" value="F:calcium ion binding"/>
    <property type="evidence" value="ECO:0007669"/>
    <property type="project" value="InterPro"/>
</dbReference>
<sequence>MNSRDPFNLRRSPAFNILRGTATQAASTVSQRVIEAGAQAYESGKQAVEEMSTFSIPKNVPSFTDPQRNLENKAWAASGMTARSSAANTSGGVISDQEVNTFETTIRMLGGLLSAHYLSTEYPHLAPLAEDDEGASGEDFVNLKTNKGVPSHDDGGASSTAEAATLQLEMKYLTKLTGETEYWERAEKVMKIIDDNGMEDGLLPIYIYANTGNFRGNNIRLGSRGDSYYEYLIKQYLQTSKEEPIYQELWDEALNGVRKHLITYSSPSRFTVLAERPEGLDGSLSPKMDHLVCFHGGTIALGATGGISEAEARKLPSWSAKKDEEMKLARELTHTCWGIPPLPEDAPHHAPSNFDDPENQEWKKDFIIKSNDNHNLQRPETIETLFYMWRDNGEDMYREWGWEMFKAFMNHTAVEEGGGFTSLANANVSAPQTKDNMESFGLLKLLNTSIFSFRPTIYSL</sequence>
<comment type="similarity">
    <text evidence="3 11">Belongs to the glycosyl hydrolase 47 family.</text>
</comment>
<comment type="catalytic activity">
    <reaction evidence="9">
        <text>N(4)-(alpha-D-Man-(1-&gt;2)-alpha-D-Man-(1-&gt;2)-alpha-D-Man-(1-&gt;3)-[alpha-D-Man-(1-&gt;2)-alpha-D-Man-(1-&gt;3)-[alpha-D-Man-(1-&gt;2)-alpha-D-Man-(1-&gt;6)]-alpha-D-Man-(1-&gt;6)]-beta-D-Man-(1-&gt;4)-beta-D-GlcNAc-(1-&gt;4)-beta-D-GlcNAc)-L-asparaginyl-[protein] (N-glucan mannose isomer 9A1,2,3B1,2,3) + 4 H2O = N(4)-(alpha-D-Man-(1-&gt;3)-[alpha-D-Man-(1-&gt;3)-[alpha-D-Man-(1-&gt;6)]-alpha-D-Man-(1-&gt;6)]-beta-D-Man-(1-&gt;4)-beta-D-GlcNAc-(1-&gt;4)-beta-D-GlcNAc)-L-asparaginyl-[protein] (N-glucan mannose isomer 5A1,2) + 4 beta-D-mannose</text>
        <dbReference type="Rhea" id="RHEA:56008"/>
        <dbReference type="Rhea" id="RHEA-COMP:14356"/>
        <dbReference type="Rhea" id="RHEA-COMP:14367"/>
        <dbReference type="ChEBI" id="CHEBI:15377"/>
        <dbReference type="ChEBI" id="CHEBI:28563"/>
        <dbReference type="ChEBI" id="CHEBI:59087"/>
        <dbReference type="ChEBI" id="CHEBI:139493"/>
        <dbReference type="EC" id="3.2.1.113"/>
    </reaction>
</comment>
<evidence type="ECO:0000313" key="13">
    <source>
        <dbReference type="Proteomes" id="UP000249056"/>
    </source>
</evidence>
<dbReference type="GO" id="GO:0005783">
    <property type="term" value="C:endoplasmic reticulum"/>
    <property type="evidence" value="ECO:0007669"/>
    <property type="project" value="TreeGrafter"/>
</dbReference>